<dbReference type="Gene3D" id="3.30.565.10">
    <property type="entry name" value="Histidine kinase-like ATPase, C-terminal domain"/>
    <property type="match status" value="1"/>
</dbReference>
<sequence length="367" mass="38470">MLASAGESGVVEELALTVAVAVPLLWRERRPMLVFALITATAVLTACTGSLHGANGNASADVARLVALFNVGRFATPGQVLIALAISLMQLVAWAAGLWGDGQAEYAARPELLILLGMVTVTAIAGLGLATRLVNVVIAALQKEKDQQARLAVAQERARVSKEMHDILGHTLAVIVGLADGAAGLTETKPQRGAETLRIIADSGRGALAELRRLLAVIGNDNDRQHEAPLAPQPGLADLIPLIERVRTAGPSITLGADGDLAALAPGLQLTVYRIVQEALTNTLKHAVADTSVNVRVTVGHGTVHVDVEDTGPLRAPHSRRRSTGNGRGLIGMRERAAIYQGQVTAGPNREGGWSVHARFLTPRPPP</sequence>
<dbReference type="InterPro" id="IPR050482">
    <property type="entry name" value="Sensor_HK_TwoCompSys"/>
</dbReference>
<feature type="transmembrane region" description="Helical" evidence="10">
    <location>
        <begin position="112"/>
        <end position="134"/>
    </location>
</feature>
<proteinExistence type="predicted"/>
<dbReference type="EMBL" id="JARXVH010000028">
    <property type="protein sequence ID" value="MDH6221953.1"/>
    <property type="molecule type" value="Genomic_DNA"/>
</dbReference>
<dbReference type="Gene3D" id="1.20.5.1930">
    <property type="match status" value="1"/>
</dbReference>
<keyword evidence="3" id="KW-0597">Phosphoprotein</keyword>
<dbReference type="EC" id="2.7.13.3" evidence="2"/>
<evidence type="ECO:0000256" key="3">
    <source>
        <dbReference type="ARBA" id="ARBA00022553"/>
    </source>
</evidence>
<protein>
    <recommendedName>
        <fullName evidence="2">histidine kinase</fullName>
        <ecNumber evidence="2">2.7.13.3</ecNumber>
    </recommendedName>
</protein>
<reference evidence="12 13" key="1">
    <citation type="submission" date="2023-04" db="EMBL/GenBank/DDBJ databases">
        <title>Forest soil microbial communities from Buena Vista Peninsula, Colon Province, Panama.</title>
        <authorList>
            <person name="Bouskill N."/>
        </authorList>
    </citation>
    <scope>NUCLEOTIDE SEQUENCE [LARGE SCALE GENOMIC DNA]</scope>
    <source>
        <strain evidence="12 13">GGS1</strain>
    </source>
</reference>
<keyword evidence="4" id="KW-0808">Transferase</keyword>
<keyword evidence="10" id="KW-1133">Transmembrane helix</keyword>
<dbReference type="RefSeq" id="WP_280882634.1">
    <property type="nucleotide sequence ID" value="NZ_JARXVH010000028.1"/>
</dbReference>
<dbReference type="GO" id="GO:0016301">
    <property type="term" value="F:kinase activity"/>
    <property type="evidence" value="ECO:0007669"/>
    <property type="project" value="UniProtKB-KW"/>
</dbReference>
<feature type="transmembrane region" description="Helical" evidence="10">
    <location>
        <begin position="33"/>
        <end position="54"/>
    </location>
</feature>
<keyword evidence="7" id="KW-0067">ATP-binding</keyword>
<dbReference type="InterPro" id="IPR036890">
    <property type="entry name" value="HATPase_C_sf"/>
</dbReference>
<accession>A0ABT6M0C9</accession>
<evidence type="ECO:0000256" key="7">
    <source>
        <dbReference type="ARBA" id="ARBA00022840"/>
    </source>
</evidence>
<keyword evidence="13" id="KW-1185">Reference proteome</keyword>
<comment type="caution">
    <text evidence="12">The sequence shown here is derived from an EMBL/GenBank/DDBJ whole genome shotgun (WGS) entry which is preliminary data.</text>
</comment>
<evidence type="ECO:0000256" key="9">
    <source>
        <dbReference type="SAM" id="MobiDB-lite"/>
    </source>
</evidence>
<keyword evidence="8" id="KW-0902">Two-component regulatory system</keyword>
<evidence type="ECO:0000256" key="4">
    <source>
        <dbReference type="ARBA" id="ARBA00022679"/>
    </source>
</evidence>
<keyword evidence="5" id="KW-0547">Nucleotide-binding</keyword>
<dbReference type="SUPFAM" id="SSF55874">
    <property type="entry name" value="ATPase domain of HSP90 chaperone/DNA topoisomerase II/histidine kinase"/>
    <property type="match status" value="1"/>
</dbReference>
<organism evidence="12 13">
    <name type="scientific">Streptomyces pseudovenezuelae</name>
    <dbReference type="NCBI Taxonomy" id="67350"/>
    <lineage>
        <taxon>Bacteria</taxon>
        <taxon>Bacillati</taxon>
        <taxon>Actinomycetota</taxon>
        <taxon>Actinomycetes</taxon>
        <taxon>Kitasatosporales</taxon>
        <taxon>Streptomycetaceae</taxon>
        <taxon>Streptomyces</taxon>
        <taxon>Streptomyces aurantiacus group</taxon>
    </lineage>
</organism>
<evidence type="ECO:0000256" key="1">
    <source>
        <dbReference type="ARBA" id="ARBA00000085"/>
    </source>
</evidence>
<feature type="domain" description="Histidine kinase/HSP90-like ATPase" evidence="11">
    <location>
        <begin position="267"/>
        <end position="366"/>
    </location>
</feature>
<dbReference type="PANTHER" id="PTHR24421">
    <property type="entry name" value="NITRATE/NITRITE SENSOR PROTEIN NARX-RELATED"/>
    <property type="match status" value="1"/>
</dbReference>
<dbReference type="Pfam" id="PF02518">
    <property type="entry name" value="HATPase_c"/>
    <property type="match status" value="1"/>
</dbReference>
<gene>
    <name evidence="12" type="ORF">M2283_009300</name>
</gene>
<keyword evidence="6 12" id="KW-0418">Kinase</keyword>
<evidence type="ECO:0000256" key="8">
    <source>
        <dbReference type="ARBA" id="ARBA00023012"/>
    </source>
</evidence>
<dbReference type="Proteomes" id="UP001160499">
    <property type="component" value="Unassembled WGS sequence"/>
</dbReference>
<feature type="region of interest" description="Disordered" evidence="9">
    <location>
        <begin position="348"/>
        <end position="367"/>
    </location>
</feature>
<evidence type="ECO:0000259" key="11">
    <source>
        <dbReference type="SMART" id="SM00387"/>
    </source>
</evidence>
<feature type="transmembrane region" description="Helical" evidence="10">
    <location>
        <begin position="74"/>
        <end position="100"/>
    </location>
</feature>
<evidence type="ECO:0000256" key="2">
    <source>
        <dbReference type="ARBA" id="ARBA00012438"/>
    </source>
</evidence>
<evidence type="ECO:0000313" key="12">
    <source>
        <dbReference type="EMBL" id="MDH6221953.1"/>
    </source>
</evidence>
<evidence type="ECO:0000256" key="5">
    <source>
        <dbReference type="ARBA" id="ARBA00022741"/>
    </source>
</evidence>
<keyword evidence="10" id="KW-0812">Transmembrane</keyword>
<evidence type="ECO:0000256" key="10">
    <source>
        <dbReference type="SAM" id="Phobius"/>
    </source>
</evidence>
<evidence type="ECO:0000313" key="13">
    <source>
        <dbReference type="Proteomes" id="UP001160499"/>
    </source>
</evidence>
<comment type="catalytic activity">
    <reaction evidence="1">
        <text>ATP + protein L-histidine = ADP + protein N-phospho-L-histidine.</text>
        <dbReference type="EC" id="2.7.13.3"/>
    </reaction>
</comment>
<dbReference type="InterPro" id="IPR003594">
    <property type="entry name" value="HATPase_dom"/>
</dbReference>
<dbReference type="InterPro" id="IPR011712">
    <property type="entry name" value="Sig_transdc_His_kin_sub3_dim/P"/>
</dbReference>
<evidence type="ECO:0000256" key="6">
    <source>
        <dbReference type="ARBA" id="ARBA00022777"/>
    </source>
</evidence>
<dbReference type="PANTHER" id="PTHR24421:SF10">
    <property type="entry name" value="NITRATE_NITRITE SENSOR PROTEIN NARQ"/>
    <property type="match status" value="1"/>
</dbReference>
<name>A0ABT6M0C9_9ACTN</name>
<dbReference type="CDD" id="cd16917">
    <property type="entry name" value="HATPase_UhpB-NarQ-NarX-like"/>
    <property type="match status" value="1"/>
</dbReference>
<keyword evidence="10" id="KW-0472">Membrane</keyword>
<dbReference type="Pfam" id="PF07730">
    <property type="entry name" value="HisKA_3"/>
    <property type="match status" value="1"/>
</dbReference>
<dbReference type="SMART" id="SM00387">
    <property type="entry name" value="HATPase_c"/>
    <property type="match status" value="1"/>
</dbReference>